<evidence type="ECO:0000256" key="3">
    <source>
        <dbReference type="ARBA" id="ARBA00022723"/>
    </source>
</evidence>
<dbReference type="GO" id="GO:0016491">
    <property type="term" value="F:oxidoreductase activity"/>
    <property type="evidence" value="ECO:0007669"/>
    <property type="project" value="UniProtKB-KW"/>
</dbReference>
<evidence type="ECO:0000256" key="4">
    <source>
        <dbReference type="ARBA" id="ARBA00023002"/>
    </source>
</evidence>
<protein>
    <submittedName>
        <fullName evidence="8">Dehydrogenase</fullName>
    </submittedName>
</protein>
<name>A0A1D7Y9P9_9ACTN</name>
<evidence type="ECO:0000259" key="7">
    <source>
        <dbReference type="SMART" id="SM01329"/>
    </source>
</evidence>
<comment type="cofactor">
    <cofactor evidence="2">
        <name>Mg(2+)</name>
        <dbReference type="ChEBI" id="CHEBI:18420"/>
    </cofactor>
</comment>
<dbReference type="SMART" id="SM01329">
    <property type="entry name" value="Iso_dh"/>
    <property type="match status" value="1"/>
</dbReference>
<dbReference type="PANTHER" id="PTHR43275:SF1">
    <property type="entry name" value="D-MALATE DEHYDROGENASE [DECARBOXYLATING]"/>
    <property type="match status" value="1"/>
</dbReference>
<dbReference type="GO" id="GO:0046872">
    <property type="term" value="F:metal ion binding"/>
    <property type="evidence" value="ECO:0007669"/>
    <property type="project" value="UniProtKB-KW"/>
</dbReference>
<proteinExistence type="predicted"/>
<evidence type="ECO:0000256" key="6">
    <source>
        <dbReference type="ARBA" id="ARBA00023211"/>
    </source>
</evidence>
<feature type="domain" description="Isopropylmalate dehydrogenase-like" evidence="7">
    <location>
        <begin position="3"/>
        <end position="337"/>
    </location>
</feature>
<evidence type="ECO:0000256" key="1">
    <source>
        <dbReference type="ARBA" id="ARBA00001936"/>
    </source>
</evidence>
<dbReference type="KEGG" id="spun:BFF78_15590"/>
<dbReference type="RefSeq" id="WP_069778915.1">
    <property type="nucleotide sequence ID" value="NZ_CP017248.1"/>
</dbReference>
<evidence type="ECO:0000313" key="9">
    <source>
        <dbReference type="Proteomes" id="UP000094960"/>
    </source>
</evidence>
<keyword evidence="6" id="KW-0464">Manganese</keyword>
<dbReference type="Gene3D" id="3.40.718.10">
    <property type="entry name" value="Isopropylmalate Dehydrogenase"/>
    <property type="match status" value="1"/>
</dbReference>
<comment type="cofactor">
    <cofactor evidence="1">
        <name>Mn(2+)</name>
        <dbReference type="ChEBI" id="CHEBI:29035"/>
    </cofactor>
</comment>
<keyword evidence="9" id="KW-1185">Reference proteome</keyword>
<evidence type="ECO:0000256" key="2">
    <source>
        <dbReference type="ARBA" id="ARBA00001946"/>
    </source>
</evidence>
<keyword evidence="3" id="KW-0479">Metal-binding</keyword>
<organism evidence="8 9">
    <name type="scientific">Streptomyces fodineus</name>
    <dbReference type="NCBI Taxonomy" id="1904616"/>
    <lineage>
        <taxon>Bacteria</taxon>
        <taxon>Bacillati</taxon>
        <taxon>Actinomycetota</taxon>
        <taxon>Actinomycetes</taxon>
        <taxon>Kitasatosporales</taxon>
        <taxon>Streptomycetaceae</taxon>
        <taxon>Streptomyces</taxon>
    </lineage>
</organism>
<dbReference type="InterPro" id="IPR050501">
    <property type="entry name" value="ICDH/IPMDH"/>
</dbReference>
<dbReference type="Proteomes" id="UP000094960">
    <property type="component" value="Chromosome"/>
</dbReference>
<keyword evidence="5" id="KW-0520">NAD</keyword>
<evidence type="ECO:0000313" key="8">
    <source>
        <dbReference type="EMBL" id="AOR32301.1"/>
    </source>
</evidence>
<dbReference type="Pfam" id="PF00180">
    <property type="entry name" value="Iso_dh"/>
    <property type="match status" value="1"/>
</dbReference>
<keyword evidence="4" id="KW-0560">Oxidoreductase</keyword>
<sequence>MKIVTVIPGDGIGPEVVESALRVLEALGTDLAPDVLDHVNAGTYRREGTALSEADFARIAASSATLLGAVGDPSLEHTDYVRSVLLRLRLGFDLYANYRPVRLWHDRLSPLRDAAHRGIDCAIVRENTEGLYSGVGGAVHPSSPWETAIDADVSTHHGVSRILDFAFSVARHRVCMVDKANAVRSGGSLWQRCWEAAAGRHPGVAASHLYIDAAAMRLVTDPGSFEVIVTNNSYGDILSDLAAALAGGIGLAPSASLNGTTGFGLFEPVHGTAPDIAGTGTANPLGAILSAALLLEHLGYDDEARAVRLAVGGAVAAGRVTPDLGGTLGTADATAAVLAAL</sequence>
<dbReference type="SUPFAM" id="SSF53659">
    <property type="entry name" value="Isocitrate/Isopropylmalate dehydrogenase-like"/>
    <property type="match status" value="1"/>
</dbReference>
<gene>
    <name evidence="8" type="ORF">BFF78_15590</name>
</gene>
<evidence type="ECO:0000256" key="5">
    <source>
        <dbReference type="ARBA" id="ARBA00023027"/>
    </source>
</evidence>
<accession>A0A1D7Y9P9</accession>
<reference evidence="9" key="1">
    <citation type="submission" date="2016-09" db="EMBL/GenBank/DDBJ databases">
        <title>Streptomyces puniciscabiei strain:TW1S1 Genome sequencing and assembly.</title>
        <authorList>
            <person name="Kim M.-K."/>
            <person name="Kim S.B."/>
        </authorList>
    </citation>
    <scope>NUCLEOTIDE SEQUENCE [LARGE SCALE GENOMIC DNA]</scope>
    <source>
        <strain evidence="9">TW1S1</strain>
    </source>
</reference>
<dbReference type="AlphaFoldDB" id="A0A1D7Y9P9"/>
<dbReference type="EMBL" id="CP017248">
    <property type="protein sequence ID" value="AOR32301.1"/>
    <property type="molecule type" value="Genomic_DNA"/>
</dbReference>
<dbReference type="InterPro" id="IPR024084">
    <property type="entry name" value="IsoPropMal-DH-like_dom"/>
</dbReference>
<dbReference type="PANTHER" id="PTHR43275">
    <property type="entry name" value="D-MALATE DEHYDROGENASE [DECARBOXYLATING]"/>
    <property type="match status" value="1"/>
</dbReference>